<dbReference type="PROSITE" id="PS00018">
    <property type="entry name" value="EF_HAND_1"/>
    <property type="match status" value="1"/>
</dbReference>
<dbReference type="EMBL" id="JBGFUD010002251">
    <property type="protein sequence ID" value="MFH4977369.1"/>
    <property type="molecule type" value="Genomic_DNA"/>
</dbReference>
<dbReference type="PANTHER" id="PTHR10827">
    <property type="entry name" value="RETICULOCALBIN"/>
    <property type="match status" value="1"/>
</dbReference>
<dbReference type="InterPro" id="IPR018247">
    <property type="entry name" value="EF_Hand_1_Ca_BS"/>
</dbReference>
<name>A0ABD6EBD8_9BILA</name>
<feature type="chain" id="PRO_5044771763" description="EF-hand domain-containing protein" evidence="2">
    <location>
        <begin position="18"/>
        <end position="209"/>
    </location>
</feature>
<keyword evidence="2" id="KW-0732">Signal</keyword>
<dbReference type="Proteomes" id="UP001608902">
    <property type="component" value="Unassembled WGS sequence"/>
</dbReference>
<dbReference type="SUPFAM" id="SSF47473">
    <property type="entry name" value="EF-hand"/>
    <property type="match status" value="2"/>
</dbReference>
<feature type="domain" description="EF-hand" evidence="3">
    <location>
        <begin position="66"/>
        <end position="101"/>
    </location>
</feature>
<evidence type="ECO:0000256" key="1">
    <source>
        <dbReference type="ARBA" id="ARBA00022837"/>
    </source>
</evidence>
<keyword evidence="1" id="KW-0106">Calcium</keyword>
<comment type="caution">
    <text evidence="4">The sequence shown here is derived from an EMBL/GenBank/DDBJ whole genome shotgun (WGS) entry which is preliminary data.</text>
</comment>
<dbReference type="SMART" id="SM00054">
    <property type="entry name" value="EFh"/>
    <property type="match status" value="3"/>
</dbReference>
<keyword evidence="5" id="KW-1185">Reference proteome</keyword>
<evidence type="ECO:0000256" key="2">
    <source>
        <dbReference type="SAM" id="SignalP"/>
    </source>
</evidence>
<reference evidence="4 5" key="1">
    <citation type="submission" date="2024-08" db="EMBL/GenBank/DDBJ databases">
        <title>Gnathostoma spinigerum genome.</title>
        <authorList>
            <person name="Gonzalez-Bertolin B."/>
            <person name="Monzon S."/>
            <person name="Zaballos A."/>
            <person name="Jimenez P."/>
            <person name="Dekumyoy P."/>
            <person name="Varona S."/>
            <person name="Cuesta I."/>
            <person name="Sumanam S."/>
            <person name="Adisakwattana P."/>
            <person name="Gasser R.B."/>
            <person name="Hernandez-Gonzalez A."/>
            <person name="Young N.D."/>
            <person name="Perteguer M.J."/>
        </authorList>
    </citation>
    <scope>NUCLEOTIDE SEQUENCE [LARGE SCALE GENOMIC DNA]</scope>
    <source>
        <strain evidence="4">AL3</strain>
        <tissue evidence="4">Liver</tissue>
    </source>
</reference>
<dbReference type="Pfam" id="PF13202">
    <property type="entry name" value="EF-hand_5"/>
    <property type="match status" value="2"/>
</dbReference>
<dbReference type="InterPro" id="IPR002048">
    <property type="entry name" value="EF_hand_dom"/>
</dbReference>
<evidence type="ECO:0000259" key="3">
    <source>
        <dbReference type="PROSITE" id="PS50222"/>
    </source>
</evidence>
<feature type="signal peptide" evidence="2">
    <location>
        <begin position="1"/>
        <end position="17"/>
    </location>
</feature>
<evidence type="ECO:0000313" key="5">
    <source>
        <dbReference type="Proteomes" id="UP001608902"/>
    </source>
</evidence>
<protein>
    <recommendedName>
        <fullName evidence="3">EF-hand domain-containing protein</fullName>
    </recommendedName>
</protein>
<dbReference type="PROSITE" id="PS50222">
    <property type="entry name" value="EF_HAND_2"/>
    <property type="match status" value="2"/>
</dbReference>
<dbReference type="InterPro" id="IPR011992">
    <property type="entry name" value="EF-hand-dom_pair"/>
</dbReference>
<gene>
    <name evidence="4" type="ORF">AB6A40_004078</name>
</gene>
<dbReference type="PANTHER" id="PTHR10827:SF52">
    <property type="entry name" value="IP16409P"/>
    <property type="match status" value="1"/>
</dbReference>
<feature type="domain" description="EF-hand" evidence="3">
    <location>
        <begin position="141"/>
        <end position="176"/>
    </location>
</feature>
<dbReference type="Gene3D" id="1.10.238.10">
    <property type="entry name" value="EF-hand"/>
    <property type="match status" value="2"/>
</dbReference>
<dbReference type="AlphaFoldDB" id="A0ABD6EBD8"/>
<sequence length="209" mass="24392">MSLLCFILVSLLPRVIAIPLRFPITSEFGDPDNMLPEETIEEKFARSDANHDGKLTFDEFLHIERLYEQIMWDEFTEYDQNKDGVVSRDEYEGRLSAQAEKISDEKAKYFGRIYEDFDEDFDLELNPTEVQNILRQRFLLETRSNFPEIFAAFDEDQSGGLSIGEYIKFDANIPFYEMDPVRMSTTIPKMNAKSEKLPGMKPLKMVKQN</sequence>
<accession>A0ABD6EBD8</accession>
<proteinExistence type="predicted"/>
<organism evidence="4 5">
    <name type="scientific">Gnathostoma spinigerum</name>
    <dbReference type="NCBI Taxonomy" id="75299"/>
    <lineage>
        <taxon>Eukaryota</taxon>
        <taxon>Metazoa</taxon>
        <taxon>Ecdysozoa</taxon>
        <taxon>Nematoda</taxon>
        <taxon>Chromadorea</taxon>
        <taxon>Rhabditida</taxon>
        <taxon>Spirurina</taxon>
        <taxon>Gnathostomatomorpha</taxon>
        <taxon>Gnathostomatoidea</taxon>
        <taxon>Gnathostomatidae</taxon>
        <taxon>Gnathostoma</taxon>
    </lineage>
</organism>
<evidence type="ECO:0000313" key="4">
    <source>
        <dbReference type="EMBL" id="MFH4977369.1"/>
    </source>
</evidence>